<dbReference type="AlphaFoldDB" id="A0A8H7CBM9"/>
<dbReference type="CDD" id="cd08249">
    <property type="entry name" value="enoyl_reductase_like"/>
    <property type="match status" value="1"/>
</dbReference>
<keyword evidence="3" id="KW-1185">Reference proteome</keyword>
<gene>
    <name evidence="2" type="ORF">MVEN_02467600</name>
</gene>
<dbReference type="SUPFAM" id="SSF50129">
    <property type="entry name" value="GroES-like"/>
    <property type="match status" value="1"/>
</dbReference>
<dbReference type="InterPro" id="IPR047122">
    <property type="entry name" value="Trans-enoyl_RdTase-like"/>
</dbReference>
<dbReference type="OrthoDB" id="3233595at2759"/>
<feature type="domain" description="Enoyl reductase (ER)" evidence="1">
    <location>
        <begin position="11"/>
        <end position="320"/>
    </location>
</feature>
<evidence type="ECO:0000313" key="3">
    <source>
        <dbReference type="Proteomes" id="UP000620124"/>
    </source>
</evidence>
<evidence type="ECO:0000259" key="1">
    <source>
        <dbReference type="SMART" id="SM00829"/>
    </source>
</evidence>
<sequence>MAMMEAVVTTGDGNVALKAVPKPQRPGPTQVLVKVFGAAQNPPDHMKIAYRTTEDVISGHDFAGRVEAIGAEVPAGVRFVGERVAGFLNGGVDEETGGSFAEYCVADAHVLVSLPDSVTFEDAAGLGLAAFTAAEALWISQPGLPTPDAPASTPFPILVWAGASAVGQYTIQLAKLSGLRVIATASPKNHALLESLGADVVFDYRDPEVTSKIRAWADNRLAHAVDCVSDATTTRQTAECMGPEGGKVSLVLNEPVNVPGVQARFDLVYTLLGKAFEFPMAYPAIPEHYEFGKTTAQLLTRLLREGKLKTTPVKLVPNGLNDVGGMA</sequence>
<reference evidence="2" key="1">
    <citation type="submission" date="2020-05" db="EMBL/GenBank/DDBJ databases">
        <title>Mycena genomes resolve the evolution of fungal bioluminescence.</title>
        <authorList>
            <person name="Tsai I.J."/>
        </authorList>
    </citation>
    <scope>NUCLEOTIDE SEQUENCE</scope>
    <source>
        <strain evidence="2">CCC161011</strain>
    </source>
</reference>
<comment type="caution">
    <text evidence="2">The sequence shown here is derived from an EMBL/GenBank/DDBJ whole genome shotgun (WGS) entry which is preliminary data.</text>
</comment>
<protein>
    <submittedName>
        <fullName evidence="2">Zinc-binding oxidoreductase</fullName>
    </submittedName>
</protein>
<organism evidence="2 3">
    <name type="scientific">Mycena venus</name>
    <dbReference type="NCBI Taxonomy" id="2733690"/>
    <lineage>
        <taxon>Eukaryota</taxon>
        <taxon>Fungi</taxon>
        <taxon>Dikarya</taxon>
        <taxon>Basidiomycota</taxon>
        <taxon>Agaricomycotina</taxon>
        <taxon>Agaricomycetes</taxon>
        <taxon>Agaricomycetidae</taxon>
        <taxon>Agaricales</taxon>
        <taxon>Marasmiineae</taxon>
        <taxon>Mycenaceae</taxon>
        <taxon>Mycena</taxon>
    </lineage>
</organism>
<dbReference type="Pfam" id="PF00107">
    <property type="entry name" value="ADH_zinc_N"/>
    <property type="match status" value="1"/>
</dbReference>
<dbReference type="InterPro" id="IPR011032">
    <property type="entry name" value="GroES-like_sf"/>
</dbReference>
<dbReference type="Proteomes" id="UP000620124">
    <property type="component" value="Unassembled WGS sequence"/>
</dbReference>
<dbReference type="Gene3D" id="3.90.180.10">
    <property type="entry name" value="Medium-chain alcohol dehydrogenases, catalytic domain"/>
    <property type="match status" value="1"/>
</dbReference>
<accession>A0A8H7CBM9</accession>
<dbReference type="InterPro" id="IPR013149">
    <property type="entry name" value="ADH-like_C"/>
</dbReference>
<name>A0A8H7CBM9_9AGAR</name>
<dbReference type="GO" id="GO:0016651">
    <property type="term" value="F:oxidoreductase activity, acting on NAD(P)H"/>
    <property type="evidence" value="ECO:0007669"/>
    <property type="project" value="InterPro"/>
</dbReference>
<dbReference type="Gene3D" id="3.40.50.720">
    <property type="entry name" value="NAD(P)-binding Rossmann-like Domain"/>
    <property type="match status" value="1"/>
</dbReference>
<dbReference type="SUPFAM" id="SSF51735">
    <property type="entry name" value="NAD(P)-binding Rossmann-fold domains"/>
    <property type="match status" value="1"/>
</dbReference>
<dbReference type="EMBL" id="JACAZI010000033">
    <property type="protein sequence ID" value="KAF7330297.1"/>
    <property type="molecule type" value="Genomic_DNA"/>
</dbReference>
<proteinExistence type="predicted"/>
<dbReference type="InterPro" id="IPR036291">
    <property type="entry name" value="NAD(P)-bd_dom_sf"/>
</dbReference>
<dbReference type="PANTHER" id="PTHR45348">
    <property type="entry name" value="HYPOTHETICAL OXIDOREDUCTASE (EUROFUNG)"/>
    <property type="match status" value="1"/>
</dbReference>
<dbReference type="Pfam" id="PF08240">
    <property type="entry name" value="ADH_N"/>
    <property type="match status" value="1"/>
</dbReference>
<dbReference type="InterPro" id="IPR020843">
    <property type="entry name" value="ER"/>
</dbReference>
<dbReference type="InterPro" id="IPR013154">
    <property type="entry name" value="ADH-like_N"/>
</dbReference>
<evidence type="ECO:0000313" key="2">
    <source>
        <dbReference type="EMBL" id="KAF7330297.1"/>
    </source>
</evidence>
<dbReference type="SMART" id="SM00829">
    <property type="entry name" value="PKS_ER"/>
    <property type="match status" value="1"/>
</dbReference>
<dbReference type="PANTHER" id="PTHR45348:SF5">
    <property type="entry name" value="OXIDOREDUCTASE, PUTATIVE (AFU_ORTHOLOGUE AFUA_8G01420)-RELATED"/>
    <property type="match status" value="1"/>
</dbReference>